<name>A0A6L6PCL2_9BURK</name>
<evidence type="ECO:0000256" key="4">
    <source>
        <dbReference type="ARBA" id="ARBA00022989"/>
    </source>
</evidence>
<evidence type="ECO:0000256" key="6">
    <source>
        <dbReference type="SAM" id="SignalP"/>
    </source>
</evidence>
<comment type="subcellular location">
    <subcellularLocation>
        <location evidence="1">Cell membrane</location>
        <topology evidence="1">Multi-pass membrane protein</topology>
    </subcellularLocation>
</comment>
<dbReference type="AlphaFoldDB" id="A0A6L6PCL2"/>
<protein>
    <recommendedName>
        <fullName evidence="7">Single Cache domain-containing protein</fullName>
    </recommendedName>
</protein>
<keyword evidence="4" id="KW-1133">Transmembrane helix</keyword>
<evidence type="ECO:0000313" key="8">
    <source>
        <dbReference type="EMBL" id="MTV36842.1"/>
    </source>
</evidence>
<dbReference type="OrthoDB" id="9178561at2"/>
<keyword evidence="3" id="KW-0812">Transmembrane</keyword>
<sequence length="149" mass="16541">MKFSHLTAALMLAAALPAFAQDKQEAIALVDKAVANIQKKGIDEACKDFADPKGGYIQGELYVFVHDSKAVMKCHGTNPKLNNKEMIELRDANGKYFSKEMRDLAMSGKTGWVDYVWVNPVSKALEPKSSYVKKADDKYFVGVGIYTKK</sequence>
<evidence type="ECO:0000256" key="3">
    <source>
        <dbReference type="ARBA" id="ARBA00022692"/>
    </source>
</evidence>
<evidence type="ECO:0000256" key="1">
    <source>
        <dbReference type="ARBA" id="ARBA00004651"/>
    </source>
</evidence>
<comment type="caution">
    <text evidence="8">The sequence shown here is derived from an EMBL/GenBank/DDBJ whole genome shotgun (WGS) entry which is preliminary data.</text>
</comment>
<evidence type="ECO:0000256" key="2">
    <source>
        <dbReference type="ARBA" id="ARBA00022475"/>
    </source>
</evidence>
<keyword evidence="5" id="KW-0472">Membrane</keyword>
<dbReference type="SMART" id="SM01049">
    <property type="entry name" value="Cache_2"/>
    <property type="match status" value="1"/>
</dbReference>
<feature type="chain" id="PRO_5026809751" description="Single Cache domain-containing protein" evidence="6">
    <location>
        <begin position="21"/>
        <end position="149"/>
    </location>
</feature>
<dbReference type="GO" id="GO:0005886">
    <property type="term" value="C:plasma membrane"/>
    <property type="evidence" value="ECO:0007669"/>
    <property type="project" value="UniProtKB-SubCell"/>
</dbReference>
<dbReference type="Proteomes" id="UP000475582">
    <property type="component" value="Unassembled WGS sequence"/>
</dbReference>
<proteinExistence type="predicted"/>
<dbReference type="InterPro" id="IPR033480">
    <property type="entry name" value="sCache_2"/>
</dbReference>
<reference evidence="8 9" key="1">
    <citation type="submission" date="2019-11" db="EMBL/GenBank/DDBJ databases">
        <title>Type strains purchased from KCTC, JCM and DSMZ.</title>
        <authorList>
            <person name="Lu H."/>
        </authorList>
    </citation>
    <scope>NUCLEOTIDE SEQUENCE [LARGE SCALE GENOMIC DNA]</scope>
    <source>
        <strain evidence="8 9">KCTC 22382</strain>
    </source>
</reference>
<evidence type="ECO:0000259" key="7">
    <source>
        <dbReference type="SMART" id="SM01049"/>
    </source>
</evidence>
<feature type="domain" description="Single Cache" evidence="7">
    <location>
        <begin position="15"/>
        <end position="99"/>
    </location>
</feature>
<gene>
    <name evidence="8" type="ORF">GM676_04475</name>
</gene>
<dbReference type="EMBL" id="WNKY01000002">
    <property type="protein sequence ID" value="MTV36842.1"/>
    <property type="molecule type" value="Genomic_DNA"/>
</dbReference>
<feature type="signal peptide" evidence="6">
    <location>
        <begin position="1"/>
        <end position="20"/>
    </location>
</feature>
<dbReference type="InterPro" id="IPR004010">
    <property type="entry name" value="Double_Cache_2"/>
</dbReference>
<evidence type="ECO:0000313" key="9">
    <source>
        <dbReference type="Proteomes" id="UP000475582"/>
    </source>
</evidence>
<keyword evidence="9" id="KW-1185">Reference proteome</keyword>
<evidence type="ECO:0000256" key="5">
    <source>
        <dbReference type="ARBA" id="ARBA00023136"/>
    </source>
</evidence>
<organism evidence="8 9">
    <name type="scientific">Duganella radicis</name>
    <dbReference type="NCBI Taxonomy" id="551988"/>
    <lineage>
        <taxon>Bacteria</taxon>
        <taxon>Pseudomonadati</taxon>
        <taxon>Pseudomonadota</taxon>
        <taxon>Betaproteobacteria</taxon>
        <taxon>Burkholderiales</taxon>
        <taxon>Oxalobacteraceae</taxon>
        <taxon>Telluria group</taxon>
        <taxon>Duganella</taxon>
    </lineage>
</organism>
<dbReference type="RefSeq" id="WP_155462184.1">
    <property type="nucleotide sequence ID" value="NZ_WNKY01000002.1"/>
</dbReference>
<accession>A0A6L6PCL2</accession>
<keyword evidence="6" id="KW-0732">Signal</keyword>
<dbReference type="Gene3D" id="3.30.450.20">
    <property type="entry name" value="PAS domain"/>
    <property type="match status" value="1"/>
</dbReference>
<keyword evidence="2" id="KW-1003">Cell membrane</keyword>
<dbReference type="Pfam" id="PF08269">
    <property type="entry name" value="dCache_2"/>
    <property type="match status" value="1"/>
</dbReference>